<gene>
    <name evidence="3" type="ORF">LPLAT_LOCUS4173</name>
</gene>
<evidence type="ECO:0000256" key="1">
    <source>
        <dbReference type="PIRSR" id="PIRSR001221-1"/>
    </source>
</evidence>
<feature type="active site" description="Charge relay system" evidence="1">
    <location>
        <position position="147"/>
    </location>
</feature>
<evidence type="ECO:0000259" key="2">
    <source>
        <dbReference type="Pfam" id="PF01425"/>
    </source>
</evidence>
<organism evidence="3 4">
    <name type="scientific">Lasius platythorax</name>
    <dbReference type="NCBI Taxonomy" id="488582"/>
    <lineage>
        <taxon>Eukaryota</taxon>
        <taxon>Metazoa</taxon>
        <taxon>Ecdysozoa</taxon>
        <taxon>Arthropoda</taxon>
        <taxon>Hexapoda</taxon>
        <taxon>Insecta</taxon>
        <taxon>Pterygota</taxon>
        <taxon>Neoptera</taxon>
        <taxon>Endopterygota</taxon>
        <taxon>Hymenoptera</taxon>
        <taxon>Apocrita</taxon>
        <taxon>Aculeata</taxon>
        <taxon>Formicoidea</taxon>
        <taxon>Formicidae</taxon>
        <taxon>Formicinae</taxon>
        <taxon>Lasius</taxon>
        <taxon>Lasius</taxon>
    </lineage>
</organism>
<dbReference type="SUPFAM" id="SSF75304">
    <property type="entry name" value="Amidase signature (AS) enzymes"/>
    <property type="match status" value="1"/>
</dbReference>
<keyword evidence="4" id="KW-1185">Reference proteome</keyword>
<evidence type="ECO:0000313" key="3">
    <source>
        <dbReference type="EMBL" id="CAL1678283.1"/>
    </source>
</evidence>
<dbReference type="InterPro" id="IPR052739">
    <property type="entry name" value="FAAH2"/>
</dbReference>
<dbReference type="AlphaFoldDB" id="A0AAV2NDP9"/>
<sequence length="536" mass="60008">MCTSIKSEESLQCKDILQLIKKLCCDILRYIIIQIHFYFDCIVDFVFGIYYDSKAKKVPAVKNDLLLESAISLAEKIRTKKVTSEEIVRTYIERCKEVNSLINAVVEDRYSDAIKEAKAVDAMIEKCKDLEKMKITLPFLGVPFTTKESNCAKGLIHSMGLLCRRNHRSEEDATTVRLLKEAGGILIAKTNIPELNLWIESRNNLYGQTNNPYNITRTVGGSSGGEGAIVAACGAPFSICSDIGGSTRMPAFFNGLFGHKPSEGLTPVAGIGLRENDYPDTMVAAGPLCKKAEDLAPFLKVLIGPNVHRLKLDKPVNVKNLKVFYQESSGDLRASKINSTMQATLIKVVQHFRELTGSATKIKIPGSEYSYKLWRYWMTRENVNFKLNITDRKYITSAKREIFNLLTGNSQLTLAAIIKLIDEDFLPQENDEWARKVTAKAKQFLEEKLGDNGVLFYPSAPFPASYHYSTYLRPFNFGYWCLFNVLRFPVCQVPLGLDKEGLPVGIQVVAAPYNDHLCFAVAKELEATFGGWVPPS</sequence>
<dbReference type="Proteomes" id="UP001497644">
    <property type="component" value="Chromosome 14"/>
</dbReference>
<name>A0AAV2NDP9_9HYME</name>
<dbReference type="Pfam" id="PF01425">
    <property type="entry name" value="Amidase"/>
    <property type="match status" value="1"/>
</dbReference>
<dbReference type="EMBL" id="OZ034837">
    <property type="protein sequence ID" value="CAL1678283.1"/>
    <property type="molecule type" value="Genomic_DNA"/>
</dbReference>
<dbReference type="Gene3D" id="3.90.1300.10">
    <property type="entry name" value="Amidase signature (AS) domain"/>
    <property type="match status" value="1"/>
</dbReference>
<reference evidence="3" key="1">
    <citation type="submission" date="2024-04" db="EMBL/GenBank/DDBJ databases">
        <authorList>
            <consortium name="Molecular Ecology Group"/>
        </authorList>
    </citation>
    <scope>NUCLEOTIDE SEQUENCE</scope>
</reference>
<proteinExistence type="predicted"/>
<evidence type="ECO:0000313" key="4">
    <source>
        <dbReference type="Proteomes" id="UP001497644"/>
    </source>
</evidence>
<protein>
    <recommendedName>
        <fullName evidence="2">Amidase domain-containing protein</fullName>
    </recommendedName>
</protein>
<dbReference type="InterPro" id="IPR023631">
    <property type="entry name" value="Amidase_dom"/>
</dbReference>
<dbReference type="InterPro" id="IPR036928">
    <property type="entry name" value="AS_sf"/>
</dbReference>
<feature type="active site" description="Charge relay system" evidence="1">
    <location>
        <position position="222"/>
    </location>
</feature>
<feature type="domain" description="Amidase" evidence="2">
    <location>
        <begin position="86"/>
        <end position="518"/>
    </location>
</feature>
<dbReference type="PANTHER" id="PTHR43372">
    <property type="entry name" value="FATTY-ACID AMIDE HYDROLASE"/>
    <property type="match status" value="1"/>
</dbReference>
<dbReference type="PIRSF" id="PIRSF001221">
    <property type="entry name" value="Amidase_fungi"/>
    <property type="match status" value="1"/>
</dbReference>
<feature type="active site" description="Acyl-ester intermediate" evidence="1">
    <location>
        <position position="246"/>
    </location>
</feature>
<accession>A0AAV2NDP9</accession>
<dbReference type="PANTHER" id="PTHR43372:SF1">
    <property type="entry name" value="LD38433P"/>
    <property type="match status" value="1"/>
</dbReference>
<dbReference type="GO" id="GO:0012505">
    <property type="term" value="C:endomembrane system"/>
    <property type="evidence" value="ECO:0007669"/>
    <property type="project" value="TreeGrafter"/>
</dbReference>